<dbReference type="AlphaFoldDB" id="A0A285CLU6"/>
<keyword evidence="3" id="KW-1185">Reference proteome</keyword>
<dbReference type="EMBL" id="OAOP01000002">
    <property type="protein sequence ID" value="SNX68507.1"/>
    <property type="molecule type" value="Genomic_DNA"/>
</dbReference>
<evidence type="ECO:0000313" key="3">
    <source>
        <dbReference type="Proteomes" id="UP000219546"/>
    </source>
</evidence>
<protein>
    <submittedName>
        <fullName evidence="2">Uncharacterized protein</fullName>
    </submittedName>
</protein>
<evidence type="ECO:0000313" key="2">
    <source>
        <dbReference type="EMBL" id="SNX68507.1"/>
    </source>
</evidence>
<feature type="transmembrane region" description="Helical" evidence="1">
    <location>
        <begin position="123"/>
        <end position="144"/>
    </location>
</feature>
<evidence type="ECO:0000256" key="1">
    <source>
        <dbReference type="SAM" id="Phobius"/>
    </source>
</evidence>
<keyword evidence="1" id="KW-1133">Transmembrane helix</keyword>
<dbReference type="Proteomes" id="UP000219546">
    <property type="component" value="Unassembled WGS sequence"/>
</dbReference>
<proteinExistence type="predicted"/>
<feature type="transmembrane region" description="Helical" evidence="1">
    <location>
        <begin position="28"/>
        <end position="46"/>
    </location>
</feature>
<feature type="transmembrane region" description="Helical" evidence="1">
    <location>
        <begin position="150"/>
        <end position="166"/>
    </location>
</feature>
<reference evidence="2 3" key="1">
    <citation type="submission" date="2017-08" db="EMBL/GenBank/DDBJ databases">
        <authorList>
            <person name="de Groot N.N."/>
        </authorList>
    </citation>
    <scope>NUCLEOTIDE SEQUENCE [LARGE SCALE GENOMIC DNA]</scope>
    <source>
        <strain evidence="2 3">JC228</strain>
    </source>
</reference>
<keyword evidence="1" id="KW-0812">Transmembrane</keyword>
<keyword evidence="1" id="KW-0472">Membrane</keyword>
<dbReference type="NCBIfam" id="NF041644">
    <property type="entry name" value="CBO0543_fam"/>
    <property type="match status" value="1"/>
</dbReference>
<gene>
    <name evidence="2" type="ORF">SAMN05877753_102566</name>
</gene>
<accession>A0A285CLU6</accession>
<name>A0A285CLU6_9BACI</name>
<organism evidence="2 3">
    <name type="scientific">Bacillus oleivorans</name>
    <dbReference type="NCBI Taxonomy" id="1448271"/>
    <lineage>
        <taxon>Bacteria</taxon>
        <taxon>Bacillati</taxon>
        <taxon>Bacillota</taxon>
        <taxon>Bacilli</taxon>
        <taxon>Bacillales</taxon>
        <taxon>Bacillaceae</taxon>
        <taxon>Bacillus</taxon>
    </lineage>
</organism>
<dbReference type="InterPro" id="IPR048147">
    <property type="entry name" value="CBO0543-like"/>
</dbReference>
<sequence length="175" mass="21066">MLNLCVIFTILYIIAAWKWGDWKHWRDYYPTILFLVIGDLLYQFMLHDYSMWEFVPVGLQQFNITHTHVAIMEMVFKYPSTILLYLGNFPNSRFKRIAYIGLWVIIYSTEEWFKMMQGSMIHVNGWSMHWSILFNVVMFTLLAVHHRRPLLAWVFSGLFIYFLFKAHDVPISIIK</sequence>